<evidence type="ECO:0000313" key="2">
    <source>
        <dbReference type="EMBL" id="EXX85130.1"/>
    </source>
</evidence>
<dbReference type="Pfam" id="PF14209">
    <property type="entry name" value="DUF4321"/>
    <property type="match status" value="1"/>
</dbReference>
<keyword evidence="1" id="KW-0812">Transmembrane</keyword>
<protein>
    <recommendedName>
        <fullName evidence="4">DUF4321 domain-containing protein</fullName>
    </recommendedName>
</protein>
<dbReference type="OrthoDB" id="2974387at2"/>
<keyword evidence="1" id="KW-1133">Transmembrane helix</keyword>
<dbReference type="AlphaFoldDB" id="A0A9W5RYS8"/>
<organism evidence="2 3">
    <name type="scientific">Paenibacillus darwinianus</name>
    <dbReference type="NCBI Taxonomy" id="1380763"/>
    <lineage>
        <taxon>Bacteria</taxon>
        <taxon>Bacillati</taxon>
        <taxon>Bacillota</taxon>
        <taxon>Bacilli</taxon>
        <taxon>Bacillales</taxon>
        <taxon>Paenibacillaceae</taxon>
        <taxon>Paenibacillus</taxon>
    </lineage>
</organism>
<comment type="caution">
    <text evidence="2">The sequence shown here is derived from an EMBL/GenBank/DDBJ whole genome shotgun (WGS) entry which is preliminary data.</text>
</comment>
<evidence type="ECO:0000313" key="3">
    <source>
        <dbReference type="Proteomes" id="UP000053750"/>
    </source>
</evidence>
<evidence type="ECO:0008006" key="4">
    <source>
        <dbReference type="Google" id="ProtNLM"/>
    </source>
</evidence>
<reference evidence="2 3" key="1">
    <citation type="submission" date="2014-02" db="EMBL/GenBank/DDBJ databases">
        <title>Genome sequence of Paenibacillus darwinianus reveals adaptive mechanisms for survival in Antarctic soils.</title>
        <authorList>
            <person name="Dsouza M."/>
            <person name="Taylor M.W."/>
            <person name="Turner S.J."/>
            <person name="Aislabie J."/>
        </authorList>
    </citation>
    <scope>NUCLEOTIDE SEQUENCE [LARGE SCALE GENOMIC DNA]</scope>
    <source>
        <strain evidence="2 3">CE1</strain>
    </source>
</reference>
<feature type="transmembrane region" description="Helical" evidence="1">
    <location>
        <begin position="56"/>
        <end position="77"/>
    </location>
</feature>
<dbReference type="EMBL" id="JFHU01000241">
    <property type="protein sequence ID" value="EXX85130.1"/>
    <property type="molecule type" value="Genomic_DNA"/>
</dbReference>
<dbReference type="InterPro" id="IPR025470">
    <property type="entry name" value="DUF4321"/>
</dbReference>
<accession>A0A9W5RYS8</accession>
<proteinExistence type="predicted"/>
<gene>
    <name evidence="2" type="ORF">BG53_09490</name>
</gene>
<evidence type="ECO:0000256" key="1">
    <source>
        <dbReference type="SAM" id="Phobius"/>
    </source>
</evidence>
<dbReference type="Proteomes" id="UP000053750">
    <property type="component" value="Unassembled WGS sequence"/>
</dbReference>
<dbReference type="RefSeq" id="WP_036585740.1">
    <property type="nucleotide sequence ID" value="NZ_KK082116.1"/>
</dbReference>
<sequence>MKKNAWFLMLFILIGLIAGALAARWLKQVPGISFLTDTARISWSPAADLLVFSFDFSLRIDISLLSIAGAIIAIWLYRKM</sequence>
<keyword evidence="3" id="KW-1185">Reference proteome</keyword>
<keyword evidence="1" id="KW-0472">Membrane</keyword>
<name>A0A9W5RYS8_9BACL</name>